<dbReference type="GO" id="GO:0008381">
    <property type="term" value="F:mechanosensitive monoatomic ion channel activity"/>
    <property type="evidence" value="ECO:0007669"/>
    <property type="project" value="TreeGrafter"/>
</dbReference>
<reference evidence="6 7" key="1">
    <citation type="submission" date="2016-10" db="EMBL/GenBank/DDBJ databases">
        <authorList>
            <person name="de Groot N.N."/>
        </authorList>
    </citation>
    <scope>NUCLEOTIDE SEQUENCE [LARGE SCALE GENOMIC DNA]</scope>
    <source>
        <strain evidence="6 7">DSM 21741</strain>
    </source>
</reference>
<comment type="subcellular location">
    <subcellularLocation>
        <location evidence="1">Membrane</location>
        <topology evidence="1">Multi-pass membrane protein</topology>
    </subcellularLocation>
</comment>
<sequence>MLQGFKEFLLRGNLIELAVAFIMGTVFAAVVQAFTSIVLDLLGLVVRVEGLSDVAVRGINVGNFLTALITFVLTAAVLYFAVVVPYNRFSRVRKADEPEQAASTEDLLAEIRDLLRAQNRG</sequence>
<dbReference type="GO" id="GO:0016020">
    <property type="term" value="C:membrane"/>
    <property type="evidence" value="ECO:0007669"/>
    <property type="project" value="UniProtKB-SubCell"/>
</dbReference>
<dbReference type="RefSeq" id="WP_091410143.1">
    <property type="nucleotide sequence ID" value="NZ_LT629749.1"/>
</dbReference>
<keyword evidence="2 5" id="KW-0812">Transmembrane</keyword>
<dbReference type="PANTHER" id="PTHR30266">
    <property type="entry name" value="MECHANOSENSITIVE CHANNEL MSCL"/>
    <property type="match status" value="1"/>
</dbReference>
<protein>
    <submittedName>
        <fullName evidence="6">Large conductance mechanosensitive channel</fullName>
    </submittedName>
</protein>
<evidence type="ECO:0000313" key="6">
    <source>
        <dbReference type="EMBL" id="SDR87718.1"/>
    </source>
</evidence>
<proteinExistence type="predicted"/>
<evidence type="ECO:0000256" key="2">
    <source>
        <dbReference type="ARBA" id="ARBA00022692"/>
    </source>
</evidence>
<name>A0A1H1MLV6_9ACTN</name>
<keyword evidence="4 5" id="KW-0472">Membrane</keyword>
<dbReference type="SUPFAM" id="SSF81330">
    <property type="entry name" value="Gated mechanosensitive channel"/>
    <property type="match status" value="1"/>
</dbReference>
<dbReference type="PANTHER" id="PTHR30266:SF2">
    <property type="entry name" value="LARGE-CONDUCTANCE MECHANOSENSITIVE CHANNEL"/>
    <property type="match status" value="1"/>
</dbReference>
<gene>
    <name evidence="6" type="ORF">SAMN04488543_0670</name>
</gene>
<dbReference type="InterPro" id="IPR037673">
    <property type="entry name" value="MSC/AndL"/>
</dbReference>
<accession>A0A1H1MLV6</accession>
<dbReference type="Pfam" id="PF01741">
    <property type="entry name" value="MscL"/>
    <property type="match status" value="1"/>
</dbReference>
<dbReference type="Gene3D" id="1.10.1200.120">
    <property type="entry name" value="Large-conductance mechanosensitive channel, MscL, domain 1"/>
    <property type="match status" value="1"/>
</dbReference>
<feature type="transmembrane region" description="Helical" evidence="5">
    <location>
        <begin position="21"/>
        <end position="44"/>
    </location>
</feature>
<evidence type="ECO:0000256" key="3">
    <source>
        <dbReference type="ARBA" id="ARBA00022989"/>
    </source>
</evidence>
<feature type="transmembrane region" description="Helical" evidence="5">
    <location>
        <begin position="64"/>
        <end position="84"/>
    </location>
</feature>
<keyword evidence="3 5" id="KW-1133">Transmembrane helix</keyword>
<dbReference type="Proteomes" id="UP000199092">
    <property type="component" value="Chromosome I"/>
</dbReference>
<dbReference type="AlphaFoldDB" id="A0A1H1MLV6"/>
<evidence type="ECO:0000256" key="5">
    <source>
        <dbReference type="SAM" id="Phobius"/>
    </source>
</evidence>
<dbReference type="OrthoDB" id="9810350at2"/>
<evidence type="ECO:0000256" key="4">
    <source>
        <dbReference type="ARBA" id="ARBA00023136"/>
    </source>
</evidence>
<dbReference type="InterPro" id="IPR036019">
    <property type="entry name" value="MscL_channel"/>
</dbReference>
<evidence type="ECO:0000313" key="7">
    <source>
        <dbReference type="Proteomes" id="UP000199092"/>
    </source>
</evidence>
<dbReference type="EMBL" id="LT629749">
    <property type="protein sequence ID" value="SDR87718.1"/>
    <property type="molecule type" value="Genomic_DNA"/>
</dbReference>
<dbReference type="STRING" id="546871.SAMN04488543_0670"/>
<evidence type="ECO:0000256" key="1">
    <source>
        <dbReference type="ARBA" id="ARBA00004141"/>
    </source>
</evidence>
<keyword evidence="7" id="KW-1185">Reference proteome</keyword>
<organism evidence="6 7">
    <name type="scientific">Friedmanniella luteola</name>
    <dbReference type="NCBI Taxonomy" id="546871"/>
    <lineage>
        <taxon>Bacteria</taxon>
        <taxon>Bacillati</taxon>
        <taxon>Actinomycetota</taxon>
        <taxon>Actinomycetes</taxon>
        <taxon>Propionibacteriales</taxon>
        <taxon>Nocardioidaceae</taxon>
        <taxon>Friedmanniella</taxon>
    </lineage>
</organism>